<dbReference type="PROSITE" id="PS51257">
    <property type="entry name" value="PROKAR_LIPOPROTEIN"/>
    <property type="match status" value="1"/>
</dbReference>
<dbReference type="AlphaFoldDB" id="A0AA96LYH5"/>
<dbReference type="RefSeq" id="WP_314805270.1">
    <property type="nucleotide sequence ID" value="NZ_CP130319.1"/>
</dbReference>
<proteinExistence type="predicted"/>
<reference evidence="2" key="1">
    <citation type="submission" date="2022-02" db="EMBL/GenBank/DDBJ databases">
        <title>Paenibacillus sp. MBLB1832 Whole Genome Shotgun Sequencing.</title>
        <authorList>
            <person name="Hwang C.Y."/>
            <person name="Cho E.-S."/>
            <person name="Seo M.-J."/>
        </authorList>
    </citation>
    <scope>NUCLEOTIDE SEQUENCE</scope>
    <source>
        <strain evidence="2">MBLB1832</strain>
    </source>
</reference>
<dbReference type="SUPFAM" id="SSF51306">
    <property type="entry name" value="LexA/Signal peptidase"/>
    <property type="match status" value="1"/>
</dbReference>
<sequence>MNKLLSILLTTAMLLSGCRENRSITDSTTKYDLPRMEQLGPNQLPYQLMQDGMLRSEQYAGGNTLVVDPHFYDAKLVDRGDVIYYKTSATDEEIKNKKRMEFDVARVIALPGETVTVQKGQVYINGHRLDTFYGKEYYDGKFINGTKNSYTMPDSIDVPPNHYILAGDVWWRVGIIEDPVSNEDIRGGVVGWIKKEIKKVPFNPKDYPMHF</sequence>
<dbReference type="InterPro" id="IPR019533">
    <property type="entry name" value="Peptidase_S26"/>
</dbReference>
<dbReference type="Proteomes" id="UP001304650">
    <property type="component" value="Chromosome"/>
</dbReference>
<dbReference type="Gene3D" id="2.10.109.10">
    <property type="entry name" value="Umud Fragment, subunit A"/>
    <property type="match status" value="1"/>
</dbReference>
<dbReference type="KEGG" id="proo:MJB10_12435"/>
<organism evidence="2 3">
    <name type="scientific">Paenibacillus roseopurpureus</name>
    <dbReference type="NCBI Taxonomy" id="2918901"/>
    <lineage>
        <taxon>Bacteria</taxon>
        <taxon>Bacillati</taxon>
        <taxon>Bacillota</taxon>
        <taxon>Bacilli</taxon>
        <taxon>Bacillales</taxon>
        <taxon>Paenibacillaceae</taxon>
        <taxon>Paenibacillus</taxon>
    </lineage>
</organism>
<dbReference type="GO" id="GO:0006465">
    <property type="term" value="P:signal peptide processing"/>
    <property type="evidence" value="ECO:0007669"/>
    <property type="project" value="InterPro"/>
</dbReference>
<keyword evidence="3" id="KW-1185">Reference proteome</keyword>
<evidence type="ECO:0000259" key="1">
    <source>
        <dbReference type="Pfam" id="PF10502"/>
    </source>
</evidence>
<dbReference type="GO" id="GO:0004252">
    <property type="term" value="F:serine-type endopeptidase activity"/>
    <property type="evidence" value="ECO:0007669"/>
    <property type="project" value="InterPro"/>
</dbReference>
<feature type="domain" description="Peptidase S26" evidence="1">
    <location>
        <begin position="60"/>
        <end position="168"/>
    </location>
</feature>
<dbReference type="EMBL" id="CP130319">
    <property type="protein sequence ID" value="WNR46855.1"/>
    <property type="molecule type" value="Genomic_DNA"/>
</dbReference>
<evidence type="ECO:0000313" key="2">
    <source>
        <dbReference type="EMBL" id="WNR46855.1"/>
    </source>
</evidence>
<dbReference type="Pfam" id="PF10502">
    <property type="entry name" value="Peptidase_S26"/>
    <property type="match status" value="1"/>
</dbReference>
<name>A0AA96LYH5_9BACL</name>
<dbReference type="InterPro" id="IPR036286">
    <property type="entry name" value="LexA/Signal_pep-like_sf"/>
</dbReference>
<accession>A0AA96LYH5</accession>
<protein>
    <submittedName>
        <fullName evidence="2">S26 family signal peptidase</fullName>
    </submittedName>
</protein>
<evidence type="ECO:0000313" key="3">
    <source>
        <dbReference type="Proteomes" id="UP001304650"/>
    </source>
</evidence>
<gene>
    <name evidence="2" type="ORF">MJB10_12435</name>
</gene>